<protein>
    <recommendedName>
        <fullName evidence="2">GIY-YIG domain-containing protein</fullName>
    </recommendedName>
</protein>
<dbReference type="Gene3D" id="3.40.1440.10">
    <property type="entry name" value="GIY-YIG endonuclease"/>
    <property type="match status" value="1"/>
</dbReference>
<dbReference type="PANTHER" id="PTHR34477">
    <property type="entry name" value="UPF0213 PROTEIN YHBQ"/>
    <property type="match status" value="1"/>
</dbReference>
<dbReference type="InterPro" id="IPR035901">
    <property type="entry name" value="GIY-YIG_endonuc_sf"/>
</dbReference>
<evidence type="ECO:0000313" key="3">
    <source>
        <dbReference type="EMBL" id="OGZ01304.1"/>
    </source>
</evidence>
<evidence type="ECO:0000259" key="2">
    <source>
        <dbReference type="PROSITE" id="PS50164"/>
    </source>
</evidence>
<dbReference type="SMART" id="SM00465">
    <property type="entry name" value="GIYc"/>
    <property type="match status" value="1"/>
</dbReference>
<gene>
    <name evidence="3" type="ORF">A3A43_02235</name>
</gene>
<dbReference type="AlphaFoldDB" id="A0A1G2CIS1"/>
<dbReference type="EMBL" id="MHLC01000015">
    <property type="protein sequence ID" value="OGZ01304.1"/>
    <property type="molecule type" value="Genomic_DNA"/>
</dbReference>
<evidence type="ECO:0000313" key="4">
    <source>
        <dbReference type="Proteomes" id="UP000178495"/>
    </source>
</evidence>
<proteinExistence type="inferred from homology"/>
<name>A0A1G2CIS1_9BACT</name>
<dbReference type="PROSITE" id="PS50164">
    <property type="entry name" value="GIY_YIG"/>
    <property type="match status" value="1"/>
</dbReference>
<comment type="caution">
    <text evidence="3">The sequence shown here is derived from an EMBL/GenBank/DDBJ whole genome shotgun (WGS) entry which is preliminary data.</text>
</comment>
<dbReference type="InterPro" id="IPR000305">
    <property type="entry name" value="GIY-YIG_endonuc"/>
</dbReference>
<reference evidence="3 4" key="1">
    <citation type="journal article" date="2016" name="Nat. Commun.">
        <title>Thousands of microbial genomes shed light on interconnected biogeochemical processes in an aquifer system.</title>
        <authorList>
            <person name="Anantharaman K."/>
            <person name="Brown C.T."/>
            <person name="Hug L.A."/>
            <person name="Sharon I."/>
            <person name="Castelle C.J."/>
            <person name="Probst A.J."/>
            <person name="Thomas B.C."/>
            <person name="Singh A."/>
            <person name="Wilkins M.J."/>
            <person name="Karaoz U."/>
            <person name="Brodie E.L."/>
            <person name="Williams K.H."/>
            <person name="Hubbard S.S."/>
            <person name="Banfield J.F."/>
        </authorList>
    </citation>
    <scope>NUCLEOTIDE SEQUENCE [LARGE SCALE GENOMIC DNA]</scope>
</reference>
<dbReference type="STRING" id="1798652.A3A43_02235"/>
<dbReference type="Proteomes" id="UP000178495">
    <property type="component" value="Unassembled WGS sequence"/>
</dbReference>
<accession>A0A1G2CIS1</accession>
<dbReference type="Pfam" id="PF01541">
    <property type="entry name" value="GIY-YIG"/>
    <property type="match status" value="1"/>
</dbReference>
<comment type="similarity">
    <text evidence="1">Belongs to the UPF0213 family.</text>
</comment>
<dbReference type="PANTHER" id="PTHR34477:SF1">
    <property type="entry name" value="UPF0213 PROTEIN YHBQ"/>
    <property type="match status" value="1"/>
</dbReference>
<dbReference type="SUPFAM" id="SSF82771">
    <property type="entry name" value="GIY-YIG endonuclease"/>
    <property type="match status" value="1"/>
</dbReference>
<dbReference type="InterPro" id="IPR050190">
    <property type="entry name" value="UPF0213_domain"/>
</dbReference>
<evidence type="ECO:0000256" key="1">
    <source>
        <dbReference type="ARBA" id="ARBA00007435"/>
    </source>
</evidence>
<sequence length="82" mass="9871">MKYFTYVLKSAKNKDIYIGSTKNIGNRVKLHNLGRIKSTRGYMPWKLLEYREFGSRSEATREERFLKNHQQKEILKRRYVSA</sequence>
<feature type="domain" description="GIY-YIG" evidence="2">
    <location>
        <begin position="1"/>
        <end position="81"/>
    </location>
</feature>
<organism evidence="3 4">
    <name type="scientific">Candidatus Liptonbacteria bacterium RIFCSPLOWO2_01_FULL_56_20</name>
    <dbReference type="NCBI Taxonomy" id="1798652"/>
    <lineage>
        <taxon>Bacteria</taxon>
        <taxon>Candidatus Liptoniibacteriota</taxon>
    </lineage>
</organism>